<dbReference type="Proteomes" id="UP000305674">
    <property type="component" value="Unassembled WGS sequence"/>
</dbReference>
<dbReference type="InterPro" id="IPR006145">
    <property type="entry name" value="PsdUridine_synth_RsuA/RluA"/>
</dbReference>
<dbReference type="CDD" id="cd02553">
    <property type="entry name" value="PseudoU_synth_RsuA"/>
    <property type="match status" value="1"/>
</dbReference>
<dbReference type="InterPro" id="IPR020094">
    <property type="entry name" value="TruA/RsuA/RluB/E/F_N"/>
</dbReference>
<name>A0A4U1BCG5_9GAMM</name>
<dbReference type="InterPro" id="IPR018496">
    <property type="entry name" value="PsdUridine_synth_RsuA/RluB_CS"/>
</dbReference>
<dbReference type="GO" id="GO:0000455">
    <property type="term" value="P:enzyme-directed rRNA pseudouridine synthesis"/>
    <property type="evidence" value="ECO:0007669"/>
    <property type="project" value="UniProtKB-ARBA"/>
</dbReference>
<evidence type="ECO:0000256" key="7">
    <source>
        <dbReference type="RuleBase" id="RU003887"/>
    </source>
</evidence>
<dbReference type="InterPro" id="IPR020103">
    <property type="entry name" value="PsdUridine_synth_cat_dom_sf"/>
</dbReference>
<reference evidence="10 11" key="1">
    <citation type="submission" date="2019-04" db="EMBL/GenBank/DDBJ databases">
        <authorList>
            <person name="Hwang J.C."/>
        </authorList>
    </citation>
    <scope>NUCLEOTIDE SEQUENCE [LARGE SCALE GENOMIC DNA]</scope>
    <source>
        <strain evidence="10 11">IMCC35001</strain>
    </source>
</reference>
<organism evidence="10 11">
    <name type="scientific">Ferrimonas sediminicola</name>
    <dbReference type="NCBI Taxonomy" id="2569538"/>
    <lineage>
        <taxon>Bacteria</taxon>
        <taxon>Pseudomonadati</taxon>
        <taxon>Pseudomonadota</taxon>
        <taxon>Gammaproteobacteria</taxon>
        <taxon>Alteromonadales</taxon>
        <taxon>Ferrimonadaceae</taxon>
        <taxon>Ferrimonas</taxon>
    </lineage>
</organism>
<dbReference type="InterPro" id="IPR050343">
    <property type="entry name" value="RsuA_PseudoU_synthase"/>
</dbReference>
<feature type="domain" description="Pseudouridine synthase RsuA/RluA-like" evidence="8">
    <location>
        <begin position="61"/>
        <end position="194"/>
    </location>
</feature>
<dbReference type="SUPFAM" id="SSF55120">
    <property type="entry name" value="Pseudouridine synthase"/>
    <property type="match status" value="1"/>
</dbReference>
<sequence>MRLDRYLSKTLRASNKQVKHWLEQGAVTVDGSICSRGDLSVSRFSRIVANGHPLPCDTRHCFLMNKPAGVLSATRDAEHTTAIELLARQYPALALDDLHLAGRLDRATTGLLLLTNDGLWSKRLTRPEQKIPKTYLVTTAHPIDPNAAEQFALGVRFDKEGVTTAPAQLQRLADNQARLTIYEGMHHQIKRMFALYRNPVVALHRERMGHIVLEPGLAEGQARPLSQQEIQGALT</sequence>
<keyword evidence="2 6" id="KW-0694">RNA-binding</keyword>
<dbReference type="GO" id="GO:0003723">
    <property type="term" value="F:RNA binding"/>
    <property type="evidence" value="ECO:0007669"/>
    <property type="project" value="UniProtKB-KW"/>
</dbReference>
<dbReference type="AlphaFoldDB" id="A0A4U1BCG5"/>
<feature type="domain" description="RNA-binding S4" evidence="9">
    <location>
        <begin position="1"/>
        <end position="35"/>
    </location>
</feature>
<dbReference type="Pfam" id="PF00849">
    <property type="entry name" value="PseudoU_synth_2"/>
    <property type="match status" value="1"/>
</dbReference>
<comment type="function">
    <text evidence="5">Responsible for synthesis of pseudouridine from uracil-516 in 16S ribosomal RNA.</text>
</comment>
<dbReference type="PROSITE" id="PS01149">
    <property type="entry name" value="PSI_RSU"/>
    <property type="match status" value="1"/>
</dbReference>
<comment type="similarity">
    <text evidence="1 7">Belongs to the pseudouridine synthase RsuA family.</text>
</comment>
<evidence type="ECO:0000259" key="8">
    <source>
        <dbReference type="Pfam" id="PF00849"/>
    </source>
</evidence>
<dbReference type="InterPro" id="IPR042092">
    <property type="entry name" value="PsdUridine_s_RsuA/RluB/E/F_cat"/>
</dbReference>
<dbReference type="EC" id="5.4.99.-" evidence="7"/>
<evidence type="ECO:0000313" key="10">
    <source>
        <dbReference type="EMBL" id="TKB48377.1"/>
    </source>
</evidence>
<comment type="catalytic activity">
    <reaction evidence="4">
        <text>uridine(516) in 16S rRNA = pseudouridine(516) in 16S rRNA</text>
        <dbReference type="Rhea" id="RHEA:38867"/>
        <dbReference type="Rhea" id="RHEA-COMP:10089"/>
        <dbReference type="Rhea" id="RHEA-COMP:10090"/>
        <dbReference type="ChEBI" id="CHEBI:65314"/>
        <dbReference type="ChEBI" id="CHEBI:65315"/>
        <dbReference type="EC" id="5.4.99.19"/>
    </reaction>
</comment>
<evidence type="ECO:0000256" key="5">
    <source>
        <dbReference type="ARBA" id="ARBA00037590"/>
    </source>
</evidence>
<dbReference type="InterPro" id="IPR000748">
    <property type="entry name" value="PsdUridine_synth_RsuA/RluB/E/F"/>
</dbReference>
<comment type="caution">
    <text evidence="10">The sequence shown here is derived from an EMBL/GenBank/DDBJ whole genome shotgun (WGS) entry which is preliminary data.</text>
</comment>
<evidence type="ECO:0000256" key="2">
    <source>
        <dbReference type="ARBA" id="ARBA00022884"/>
    </source>
</evidence>
<dbReference type="OrthoDB" id="9807213at2"/>
<evidence type="ECO:0000256" key="3">
    <source>
        <dbReference type="ARBA" id="ARBA00023235"/>
    </source>
</evidence>
<dbReference type="Gene3D" id="3.10.290.10">
    <property type="entry name" value="RNA-binding S4 domain"/>
    <property type="match status" value="1"/>
</dbReference>
<evidence type="ECO:0000259" key="9">
    <source>
        <dbReference type="Pfam" id="PF01479"/>
    </source>
</evidence>
<dbReference type="CDD" id="cd00165">
    <property type="entry name" value="S4"/>
    <property type="match status" value="1"/>
</dbReference>
<evidence type="ECO:0000256" key="4">
    <source>
        <dbReference type="ARBA" id="ARBA00036749"/>
    </source>
</evidence>
<proteinExistence type="inferred from homology"/>
<evidence type="ECO:0000313" key="11">
    <source>
        <dbReference type="Proteomes" id="UP000305674"/>
    </source>
</evidence>
<dbReference type="EMBL" id="SWCI01000007">
    <property type="protein sequence ID" value="TKB48377.1"/>
    <property type="molecule type" value="Genomic_DNA"/>
</dbReference>
<dbReference type="PANTHER" id="PTHR47683:SF4">
    <property type="entry name" value="PSEUDOURIDINE SYNTHASE"/>
    <property type="match status" value="1"/>
</dbReference>
<dbReference type="SUPFAM" id="SSF55174">
    <property type="entry name" value="Alpha-L RNA-binding motif"/>
    <property type="match status" value="1"/>
</dbReference>
<dbReference type="Pfam" id="PF01479">
    <property type="entry name" value="S4"/>
    <property type="match status" value="1"/>
</dbReference>
<dbReference type="GO" id="GO:0160136">
    <property type="term" value="F:16S rRNA pseudouridine(516) synthase activity"/>
    <property type="evidence" value="ECO:0007669"/>
    <property type="project" value="UniProtKB-EC"/>
</dbReference>
<evidence type="ECO:0000256" key="1">
    <source>
        <dbReference type="ARBA" id="ARBA00008348"/>
    </source>
</evidence>
<keyword evidence="3 7" id="KW-0413">Isomerase</keyword>
<evidence type="ECO:0000256" key="6">
    <source>
        <dbReference type="PROSITE-ProRule" id="PRU00182"/>
    </source>
</evidence>
<dbReference type="PROSITE" id="PS50889">
    <property type="entry name" value="S4"/>
    <property type="match status" value="1"/>
</dbReference>
<keyword evidence="11" id="KW-1185">Reference proteome</keyword>
<dbReference type="PANTHER" id="PTHR47683">
    <property type="entry name" value="PSEUDOURIDINE SYNTHASE FAMILY PROTEIN-RELATED"/>
    <property type="match status" value="1"/>
</dbReference>
<dbReference type="Gene3D" id="3.30.70.1560">
    <property type="entry name" value="Alpha-L RNA-binding motif"/>
    <property type="match status" value="1"/>
</dbReference>
<dbReference type="InterPro" id="IPR036986">
    <property type="entry name" value="S4_RNA-bd_sf"/>
</dbReference>
<dbReference type="RefSeq" id="WP_136853488.1">
    <property type="nucleotide sequence ID" value="NZ_SWCI01000007.1"/>
</dbReference>
<dbReference type="Gene3D" id="3.30.70.580">
    <property type="entry name" value="Pseudouridine synthase I, catalytic domain, N-terminal subdomain"/>
    <property type="match status" value="1"/>
</dbReference>
<gene>
    <name evidence="10" type="ORF">FCL40_11715</name>
</gene>
<accession>A0A4U1BCG5</accession>
<protein>
    <recommendedName>
        <fullName evidence="7">Pseudouridine synthase</fullName>
        <ecNumber evidence="7">5.4.99.-</ecNumber>
    </recommendedName>
</protein>
<dbReference type="NCBIfam" id="TIGR00093">
    <property type="entry name" value="pseudouridine synthase"/>
    <property type="match status" value="1"/>
</dbReference>
<dbReference type="InterPro" id="IPR002942">
    <property type="entry name" value="S4_RNA-bd"/>
</dbReference>